<gene>
    <name evidence="2" type="ORF">J2S41_002680</name>
</gene>
<accession>A0AAE3YMP4</accession>
<feature type="transmembrane region" description="Helical" evidence="1">
    <location>
        <begin position="142"/>
        <end position="161"/>
    </location>
</feature>
<name>A0AAE3YMP4_9ACTN</name>
<dbReference type="AlphaFoldDB" id="A0AAE3YMP4"/>
<feature type="transmembrane region" description="Helical" evidence="1">
    <location>
        <begin position="441"/>
        <end position="461"/>
    </location>
</feature>
<feature type="transmembrane region" description="Helical" evidence="1">
    <location>
        <begin position="62"/>
        <end position="85"/>
    </location>
</feature>
<dbReference type="Proteomes" id="UP001183643">
    <property type="component" value="Unassembled WGS sequence"/>
</dbReference>
<feature type="transmembrane region" description="Helical" evidence="1">
    <location>
        <begin position="345"/>
        <end position="365"/>
    </location>
</feature>
<sequence length="536" mass="56559">MKRALPWILLAPAVLAWLASLVWPTLRIVYVSATTTNFVPGRSGSLLVRGYTAAFEYGFGRALGLGLTLALLPLLVFLVAGPALGWAGSRAGRIPRLAARCLVVLPLACFVPAAGAVTWYLFAEHLGWTDLGLPGYLRVTVLFSSLAVIVAGASAAYLAAWRGARSGPALLVVTVTGVLAVVASALQQFTPHYLWSASRPGDLTGLMLTHGREFDPQRHTAEPLILAWSFTDLLPHITAAIWVMIFLVVALLGLAIVGLLIRTRARLTVGDAAGPPGNRLVAGIVLGVTVLAVLALAGYVLAPWFRTLAGTFVFALGDDPAEPAPLTLDTTGIALRTWLPPLPGALVSVLTALAGAVAIGVLRPLGDRSELLLLPFAPWLLTGGTATAFANAINLDGVPAAANVVLSALTPPHWLSVPALVLFTLLLRGQGEIWRRTGRPGAFLPVLPAVGLAFGAVYLSFVNDHLWHVSQRGFDVRPDAEWTTMDLLTSVPLIAPTPEAAHLTTPVPLMVLVVAAAVAAQFWLDRITLRTGEPED</sequence>
<feature type="transmembrane region" description="Helical" evidence="1">
    <location>
        <begin position="413"/>
        <end position="429"/>
    </location>
</feature>
<feature type="transmembrane region" description="Helical" evidence="1">
    <location>
        <begin position="507"/>
        <end position="524"/>
    </location>
</feature>
<keyword evidence="1" id="KW-0472">Membrane</keyword>
<keyword evidence="3" id="KW-1185">Reference proteome</keyword>
<feature type="transmembrane region" description="Helical" evidence="1">
    <location>
        <begin position="280"/>
        <end position="302"/>
    </location>
</feature>
<organism evidence="2 3">
    <name type="scientific">Catenuloplanes atrovinosus</name>
    <dbReference type="NCBI Taxonomy" id="137266"/>
    <lineage>
        <taxon>Bacteria</taxon>
        <taxon>Bacillati</taxon>
        <taxon>Actinomycetota</taxon>
        <taxon>Actinomycetes</taxon>
        <taxon>Micromonosporales</taxon>
        <taxon>Micromonosporaceae</taxon>
        <taxon>Catenuloplanes</taxon>
    </lineage>
</organism>
<keyword evidence="1" id="KW-1133">Transmembrane helix</keyword>
<keyword evidence="1" id="KW-0812">Transmembrane</keyword>
<feature type="transmembrane region" description="Helical" evidence="1">
    <location>
        <begin position="372"/>
        <end position="393"/>
    </location>
</feature>
<evidence type="ECO:0000313" key="2">
    <source>
        <dbReference type="EMBL" id="MDR7275902.1"/>
    </source>
</evidence>
<evidence type="ECO:0000256" key="1">
    <source>
        <dbReference type="SAM" id="Phobius"/>
    </source>
</evidence>
<dbReference type="EMBL" id="JAVDYB010000001">
    <property type="protein sequence ID" value="MDR7275902.1"/>
    <property type="molecule type" value="Genomic_DNA"/>
</dbReference>
<protein>
    <submittedName>
        <fullName evidence="2">Uncharacterized protein</fullName>
    </submittedName>
</protein>
<comment type="caution">
    <text evidence="2">The sequence shown here is derived from an EMBL/GenBank/DDBJ whole genome shotgun (WGS) entry which is preliminary data.</text>
</comment>
<proteinExistence type="predicted"/>
<feature type="transmembrane region" description="Helical" evidence="1">
    <location>
        <begin position="97"/>
        <end position="122"/>
    </location>
</feature>
<feature type="transmembrane region" description="Helical" evidence="1">
    <location>
        <begin position="239"/>
        <end position="260"/>
    </location>
</feature>
<evidence type="ECO:0000313" key="3">
    <source>
        <dbReference type="Proteomes" id="UP001183643"/>
    </source>
</evidence>
<dbReference type="RefSeq" id="WP_310367455.1">
    <property type="nucleotide sequence ID" value="NZ_JAVDYB010000001.1"/>
</dbReference>
<reference evidence="2" key="1">
    <citation type="submission" date="2023-07" db="EMBL/GenBank/DDBJ databases">
        <title>Sequencing the genomes of 1000 actinobacteria strains.</title>
        <authorList>
            <person name="Klenk H.-P."/>
        </authorList>
    </citation>
    <scope>NUCLEOTIDE SEQUENCE</scope>
    <source>
        <strain evidence="2">DSM 44707</strain>
    </source>
</reference>
<feature type="transmembrane region" description="Helical" evidence="1">
    <location>
        <begin position="168"/>
        <end position="186"/>
    </location>
</feature>